<keyword evidence="1" id="KW-0812">Transmembrane</keyword>
<dbReference type="RefSeq" id="WP_201955037.1">
    <property type="nucleotide sequence ID" value="NZ_JAERRJ010000014.1"/>
</dbReference>
<evidence type="ECO:0000313" key="3">
    <source>
        <dbReference type="Proteomes" id="UP000602198"/>
    </source>
</evidence>
<keyword evidence="1" id="KW-1133">Transmembrane helix</keyword>
<organism evidence="2 3">
    <name type="scientific">Nocardia acididurans</name>
    <dbReference type="NCBI Taxonomy" id="2802282"/>
    <lineage>
        <taxon>Bacteria</taxon>
        <taxon>Bacillati</taxon>
        <taxon>Actinomycetota</taxon>
        <taxon>Actinomycetes</taxon>
        <taxon>Mycobacteriales</taxon>
        <taxon>Nocardiaceae</taxon>
        <taxon>Nocardia</taxon>
    </lineage>
</organism>
<evidence type="ECO:0000313" key="2">
    <source>
        <dbReference type="EMBL" id="MBL1079175.1"/>
    </source>
</evidence>
<sequence length="212" mass="23011">MTTADDPEPPSEQPETNRLAVGSLILGLLGMCFLAMPLGMIALAQIRRRGQRGGVLARAGMAASGCYVLVAVVALVFFAPEGSSEKEAAEPATFTKNLSVGDCVESVRESNTIMSMPVVPCDQPHAAEVITQFSVTGPWPGRDESVRRADARCSEDLTPELIDSPMLTELRSFIYFPANEMQWRNFPTVSCLVMRVDGKDLTQKIPRCGFRG</sequence>
<protein>
    <recommendedName>
        <fullName evidence="4">DUF4190 domain-containing protein</fullName>
    </recommendedName>
</protein>
<keyword evidence="3" id="KW-1185">Reference proteome</keyword>
<feature type="transmembrane region" description="Helical" evidence="1">
    <location>
        <begin position="20"/>
        <end position="43"/>
    </location>
</feature>
<gene>
    <name evidence="2" type="ORF">JK358_32700</name>
</gene>
<accession>A0ABS1MEU5</accession>
<comment type="caution">
    <text evidence="2">The sequence shown here is derived from an EMBL/GenBank/DDBJ whole genome shotgun (WGS) entry which is preliminary data.</text>
</comment>
<dbReference type="Proteomes" id="UP000602198">
    <property type="component" value="Unassembled WGS sequence"/>
</dbReference>
<feature type="transmembrane region" description="Helical" evidence="1">
    <location>
        <begin position="55"/>
        <end position="79"/>
    </location>
</feature>
<reference evidence="2 3" key="1">
    <citation type="submission" date="2021-01" db="EMBL/GenBank/DDBJ databases">
        <title>WGS of actinomycetes isolated from Thailand.</title>
        <authorList>
            <person name="Thawai C."/>
        </authorList>
    </citation>
    <scope>NUCLEOTIDE SEQUENCE [LARGE SCALE GENOMIC DNA]</scope>
    <source>
        <strain evidence="2 3">LPG 2</strain>
    </source>
</reference>
<evidence type="ECO:0000256" key="1">
    <source>
        <dbReference type="SAM" id="Phobius"/>
    </source>
</evidence>
<name>A0ABS1MEU5_9NOCA</name>
<evidence type="ECO:0008006" key="4">
    <source>
        <dbReference type="Google" id="ProtNLM"/>
    </source>
</evidence>
<proteinExistence type="predicted"/>
<keyword evidence="1" id="KW-0472">Membrane</keyword>
<dbReference type="EMBL" id="JAERRJ010000014">
    <property type="protein sequence ID" value="MBL1079175.1"/>
    <property type="molecule type" value="Genomic_DNA"/>
</dbReference>